<protein>
    <submittedName>
        <fullName evidence="1">Uncharacterized protein</fullName>
    </submittedName>
</protein>
<sequence>CVFRHLSDEELHATLAAELRFADDPVACPAEMRAEVMALVGGAGVDRAARWRRAACVRR</sequence>
<reference evidence="1" key="1">
    <citation type="submission" date="2020-02" db="EMBL/GenBank/DDBJ databases">
        <authorList>
            <person name="Meier V. D."/>
        </authorList>
    </citation>
    <scope>NUCLEOTIDE SEQUENCE</scope>
    <source>
        <strain evidence="1">AVDCRST_MAG04</strain>
    </source>
</reference>
<organism evidence="1">
    <name type="scientific">uncultured Acetobacteraceae bacterium</name>
    <dbReference type="NCBI Taxonomy" id="169975"/>
    <lineage>
        <taxon>Bacteria</taxon>
        <taxon>Pseudomonadati</taxon>
        <taxon>Pseudomonadota</taxon>
        <taxon>Alphaproteobacteria</taxon>
        <taxon>Acetobacterales</taxon>
        <taxon>Acetobacteraceae</taxon>
        <taxon>environmental samples</taxon>
    </lineage>
</organism>
<evidence type="ECO:0000313" key="1">
    <source>
        <dbReference type="EMBL" id="CAA9282953.1"/>
    </source>
</evidence>
<dbReference type="AlphaFoldDB" id="A0A6J4JNB3"/>
<dbReference type="EMBL" id="CADCTL010000291">
    <property type="protein sequence ID" value="CAA9282953.1"/>
    <property type="molecule type" value="Genomic_DNA"/>
</dbReference>
<accession>A0A6J4JNB3</accession>
<proteinExistence type="predicted"/>
<name>A0A6J4JNB3_9PROT</name>
<gene>
    <name evidence="1" type="ORF">AVDCRST_MAG04-3871</name>
</gene>
<feature type="non-terminal residue" evidence="1">
    <location>
        <position position="59"/>
    </location>
</feature>
<feature type="non-terminal residue" evidence="1">
    <location>
        <position position="1"/>
    </location>
</feature>